<name>A0ABU0YLR8_9PROT</name>
<evidence type="ECO:0000259" key="4">
    <source>
        <dbReference type="PROSITE" id="PS01124"/>
    </source>
</evidence>
<evidence type="ECO:0000256" key="2">
    <source>
        <dbReference type="ARBA" id="ARBA00023125"/>
    </source>
</evidence>
<dbReference type="PROSITE" id="PS00041">
    <property type="entry name" value="HTH_ARAC_FAMILY_1"/>
    <property type="match status" value="1"/>
</dbReference>
<keyword evidence="2" id="KW-0238">DNA-binding</keyword>
<sequence>MQLAAEIPETEDGFLRASAFFAEHHIAEAMPEAHWHDHVELNLLLSGGMTYLFNGRRVPLEGNQVYCFWAAIPHQVIAVERPEAGSTVDLVCVYVPFADFLALAMPDGFKSAVMGGRILTTPKLDAIDPLLFRRWATEWQSVDDQHEPILRDEVRLRVKRLALQAVAAPTVEPEAQDSETEPQHLTADRRMIDRVQKMTTFINGAFGNPIQVEDVAKVGGLHPTNATVVFKKVLGMSIAQYLRRQRLSHAMMMLVDTDKAIIEIAFACGYGSLSRFYDAFQRHMGKTPRDYRMQFRK</sequence>
<keyword evidence="3" id="KW-0804">Transcription</keyword>
<protein>
    <submittedName>
        <fullName evidence="5">Helix-turn-helix domain-containing protein</fullName>
    </submittedName>
</protein>
<dbReference type="Proteomes" id="UP001230156">
    <property type="component" value="Unassembled WGS sequence"/>
</dbReference>
<dbReference type="PANTHER" id="PTHR43280">
    <property type="entry name" value="ARAC-FAMILY TRANSCRIPTIONAL REGULATOR"/>
    <property type="match status" value="1"/>
</dbReference>
<dbReference type="EMBL" id="JAUYVI010000002">
    <property type="protein sequence ID" value="MDQ7247588.1"/>
    <property type="molecule type" value="Genomic_DNA"/>
</dbReference>
<keyword evidence="6" id="KW-1185">Reference proteome</keyword>
<dbReference type="PROSITE" id="PS01124">
    <property type="entry name" value="HTH_ARAC_FAMILY_2"/>
    <property type="match status" value="1"/>
</dbReference>
<dbReference type="RefSeq" id="WP_379954992.1">
    <property type="nucleotide sequence ID" value="NZ_JAUYVI010000002.1"/>
</dbReference>
<dbReference type="InterPro" id="IPR014710">
    <property type="entry name" value="RmlC-like_jellyroll"/>
</dbReference>
<evidence type="ECO:0000256" key="1">
    <source>
        <dbReference type="ARBA" id="ARBA00023015"/>
    </source>
</evidence>
<dbReference type="InterPro" id="IPR011051">
    <property type="entry name" value="RmlC_Cupin_sf"/>
</dbReference>
<evidence type="ECO:0000256" key="3">
    <source>
        <dbReference type="ARBA" id="ARBA00023163"/>
    </source>
</evidence>
<dbReference type="InterPro" id="IPR020449">
    <property type="entry name" value="Tscrpt_reg_AraC-type_HTH"/>
</dbReference>
<dbReference type="Pfam" id="PF12833">
    <property type="entry name" value="HTH_18"/>
    <property type="match status" value="1"/>
</dbReference>
<organism evidence="5 6">
    <name type="scientific">Dongia sedimenti</name>
    <dbReference type="NCBI Taxonomy" id="3064282"/>
    <lineage>
        <taxon>Bacteria</taxon>
        <taxon>Pseudomonadati</taxon>
        <taxon>Pseudomonadota</taxon>
        <taxon>Alphaproteobacteria</taxon>
        <taxon>Rhodospirillales</taxon>
        <taxon>Dongiaceae</taxon>
        <taxon>Dongia</taxon>
    </lineage>
</organism>
<reference evidence="6" key="1">
    <citation type="submission" date="2023-08" db="EMBL/GenBank/DDBJ databases">
        <title>Rhodospirillaceae gen. nov., a novel taxon isolated from the Yangtze River Yuezi River estuary sludge.</title>
        <authorList>
            <person name="Ruan L."/>
        </authorList>
    </citation>
    <scope>NUCLEOTIDE SEQUENCE [LARGE SCALE GENOMIC DNA]</scope>
    <source>
        <strain evidence="6">R-7</strain>
    </source>
</reference>
<dbReference type="InterPro" id="IPR018062">
    <property type="entry name" value="HTH_AraC-typ_CS"/>
</dbReference>
<dbReference type="PANTHER" id="PTHR43280:SF27">
    <property type="entry name" value="TRANSCRIPTIONAL REGULATOR MTLR"/>
    <property type="match status" value="1"/>
</dbReference>
<dbReference type="SMART" id="SM00342">
    <property type="entry name" value="HTH_ARAC"/>
    <property type="match status" value="1"/>
</dbReference>
<gene>
    <name evidence="5" type="ORF">Q8A70_07910</name>
</gene>
<dbReference type="InterPro" id="IPR018060">
    <property type="entry name" value="HTH_AraC"/>
</dbReference>
<dbReference type="Gene3D" id="1.10.10.60">
    <property type="entry name" value="Homeodomain-like"/>
    <property type="match status" value="2"/>
</dbReference>
<feature type="domain" description="HTH araC/xylS-type" evidence="4">
    <location>
        <begin position="196"/>
        <end position="294"/>
    </location>
</feature>
<accession>A0ABU0YLR8</accession>
<comment type="caution">
    <text evidence="5">The sequence shown here is derived from an EMBL/GenBank/DDBJ whole genome shotgun (WGS) entry which is preliminary data.</text>
</comment>
<dbReference type="InterPro" id="IPR009057">
    <property type="entry name" value="Homeodomain-like_sf"/>
</dbReference>
<dbReference type="SUPFAM" id="SSF46689">
    <property type="entry name" value="Homeodomain-like"/>
    <property type="match status" value="2"/>
</dbReference>
<dbReference type="SUPFAM" id="SSF51182">
    <property type="entry name" value="RmlC-like cupins"/>
    <property type="match status" value="1"/>
</dbReference>
<dbReference type="Gene3D" id="2.60.120.10">
    <property type="entry name" value="Jelly Rolls"/>
    <property type="match status" value="1"/>
</dbReference>
<dbReference type="PRINTS" id="PR00032">
    <property type="entry name" value="HTHARAC"/>
</dbReference>
<keyword evidence="1" id="KW-0805">Transcription regulation</keyword>
<evidence type="ECO:0000313" key="6">
    <source>
        <dbReference type="Proteomes" id="UP001230156"/>
    </source>
</evidence>
<proteinExistence type="predicted"/>
<evidence type="ECO:0000313" key="5">
    <source>
        <dbReference type="EMBL" id="MDQ7247588.1"/>
    </source>
</evidence>